<feature type="region of interest" description="Disordered" evidence="2">
    <location>
        <begin position="1"/>
        <end position="78"/>
    </location>
</feature>
<dbReference type="PANTHER" id="PTHR43591:SF10">
    <property type="entry name" value="ABC TRANSMEMBRANE TYPE-1 DOMAIN-CONTAINING PROTEIN-RELATED"/>
    <property type="match status" value="1"/>
</dbReference>
<dbReference type="RefSeq" id="XP_060279251.1">
    <property type="nucleotide sequence ID" value="XM_060423015.1"/>
</dbReference>
<dbReference type="Proteomes" id="UP001244011">
    <property type="component" value="Unassembled WGS sequence"/>
</dbReference>
<organism evidence="3 4">
    <name type="scientific">Phialemonium atrogriseum</name>
    <dbReference type="NCBI Taxonomy" id="1093897"/>
    <lineage>
        <taxon>Eukaryota</taxon>
        <taxon>Fungi</taxon>
        <taxon>Dikarya</taxon>
        <taxon>Ascomycota</taxon>
        <taxon>Pezizomycotina</taxon>
        <taxon>Sordariomycetes</taxon>
        <taxon>Sordariomycetidae</taxon>
        <taxon>Cephalothecales</taxon>
        <taxon>Cephalothecaceae</taxon>
        <taxon>Phialemonium</taxon>
    </lineage>
</organism>
<keyword evidence="3" id="KW-0489">Methyltransferase</keyword>
<dbReference type="Pfam" id="PF13489">
    <property type="entry name" value="Methyltransf_23"/>
    <property type="match status" value="1"/>
</dbReference>
<name>A0AAJ0BTC7_9PEZI</name>
<dbReference type="GO" id="GO:0008168">
    <property type="term" value="F:methyltransferase activity"/>
    <property type="evidence" value="ECO:0007669"/>
    <property type="project" value="UniProtKB-KW"/>
</dbReference>
<evidence type="ECO:0000256" key="2">
    <source>
        <dbReference type="SAM" id="MobiDB-lite"/>
    </source>
</evidence>
<evidence type="ECO:0000313" key="4">
    <source>
        <dbReference type="Proteomes" id="UP001244011"/>
    </source>
</evidence>
<dbReference type="SUPFAM" id="SSF53335">
    <property type="entry name" value="S-adenosyl-L-methionine-dependent methyltransferases"/>
    <property type="match status" value="1"/>
</dbReference>
<dbReference type="GO" id="GO:0032259">
    <property type="term" value="P:methylation"/>
    <property type="evidence" value="ECO:0007669"/>
    <property type="project" value="UniProtKB-KW"/>
</dbReference>
<keyword evidence="4" id="KW-1185">Reference proteome</keyword>
<dbReference type="CDD" id="cd02440">
    <property type="entry name" value="AdoMet_MTases"/>
    <property type="match status" value="1"/>
</dbReference>
<dbReference type="InterPro" id="IPR029063">
    <property type="entry name" value="SAM-dependent_MTases_sf"/>
</dbReference>
<protein>
    <submittedName>
        <fullName evidence="3">Methyltransferase</fullName>
    </submittedName>
</protein>
<dbReference type="EMBL" id="MU839031">
    <property type="protein sequence ID" value="KAK1763038.1"/>
    <property type="molecule type" value="Genomic_DNA"/>
</dbReference>
<proteinExistence type="inferred from homology"/>
<dbReference type="Gene3D" id="3.40.50.150">
    <property type="entry name" value="Vaccinia Virus protein VP39"/>
    <property type="match status" value="1"/>
</dbReference>
<comment type="caution">
    <text evidence="3">The sequence shown here is derived from an EMBL/GenBank/DDBJ whole genome shotgun (WGS) entry which is preliminary data.</text>
</comment>
<dbReference type="PANTHER" id="PTHR43591">
    <property type="entry name" value="METHYLTRANSFERASE"/>
    <property type="match status" value="1"/>
</dbReference>
<comment type="similarity">
    <text evidence="1">Belongs to the methyltransferase superfamily. LaeA methyltransferase family.</text>
</comment>
<feature type="compositionally biased region" description="Low complexity" evidence="2">
    <location>
        <begin position="1"/>
        <end position="14"/>
    </location>
</feature>
<evidence type="ECO:0000313" key="3">
    <source>
        <dbReference type="EMBL" id="KAK1763038.1"/>
    </source>
</evidence>
<feature type="compositionally biased region" description="Low complexity" evidence="2">
    <location>
        <begin position="31"/>
        <end position="44"/>
    </location>
</feature>
<gene>
    <name evidence="3" type="ORF">QBC33DRAFT_252508</name>
</gene>
<sequence length="373" mass="41382">MAEPTSPAKSSAPKSPTPPVQVQGQDSHAKQPSLTPQPQSPQSPAEEQNAILEADLDAGAPGDDGYETDSHSTSSTSLSATVRDYVFENNRRYHKFKEGRYLIPNDEPEQEREDMKHAMVVNLCGGQLHVAPLHNPQNIIDIGTGTGIWAIDIGDEYPEADVIGNDLSPIQPGWVPPNVRFQVDDAEADWVYGPDTFDLVHARHVCMAIKNWPRLVRQAYTAIKPGGWLELQELRFVIQCDDDTMPPSYSYGKFVDLCMEGFSKFGINPLAMEKNHELLTEGGFENVTEKVWKVPIGIWPKDRKMKTIGLYNRSMIIDALQAVSMAPLTRGLGWTAAQVEVFLIEVRKSLMDSSVHSYLTFHVVTGQKPRGGS</sequence>
<reference evidence="3" key="1">
    <citation type="submission" date="2023-06" db="EMBL/GenBank/DDBJ databases">
        <title>Genome-scale phylogeny and comparative genomics of the fungal order Sordariales.</title>
        <authorList>
            <consortium name="Lawrence Berkeley National Laboratory"/>
            <person name="Hensen N."/>
            <person name="Bonometti L."/>
            <person name="Westerberg I."/>
            <person name="Brannstrom I.O."/>
            <person name="Guillou S."/>
            <person name="Cros-Aarteil S."/>
            <person name="Calhoun S."/>
            <person name="Haridas S."/>
            <person name="Kuo A."/>
            <person name="Mondo S."/>
            <person name="Pangilinan J."/>
            <person name="Riley R."/>
            <person name="Labutti K."/>
            <person name="Andreopoulos B."/>
            <person name="Lipzen A."/>
            <person name="Chen C."/>
            <person name="Yanf M."/>
            <person name="Daum C."/>
            <person name="Ng V."/>
            <person name="Clum A."/>
            <person name="Steindorff A."/>
            <person name="Ohm R."/>
            <person name="Martin F."/>
            <person name="Silar P."/>
            <person name="Natvig D."/>
            <person name="Lalanne C."/>
            <person name="Gautier V."/>
            <person name="Ament-Velasquez S.L."/>
            <person name="Kruys A."/>
            <person name="Hutchinson M.I."/>
            <person name="Powell A.J."/>
            <person name="Barry K."/>
            <person name="Miller A.N."/>
            <person name="Grigoriev I.V."/>
            <person name="Debuchy R."/>
            <person name="Gladieux P."/>
            <person name="Thoren M.H."/>
            <person name="Johannesson H."/>
        </authorList>
    </citation>
    <scope>NUCLEOTIDE SEQUENCE</scope>
    <source>
        <strain evidence="3">8032-3</strain>
    </source>
</reference>
<evidence type="ECO:0000256" key="1">
    <source>
        <dbReference type="ARBA" id="ARBA00038158"/>
    </source>
</evidence>
<keyword evidence="3" id="KW-0808">Transferase</keyword>
<dbReference type="GeneID" id="85306202"/>
<accession>A0AAJ0BTC7</accession>
<dbReference type="AlphaFoldDB" id="A0AAJ0BTC7"/>